<keyword evidence="2" id="KW-1185">Reference proteome</keyword>
<accession>A0A3M7QCF5</accession>
<dbReference type="EMBL" id="REGN01006536">
    <property type="protein sequence ID" value="RNA09137.1"/>
    <property type="molecule type" value="Genomic_DNA"/>
</dbReference>
<comment type="caution">
    <text evidence="1">The sequence shown here is derived from an EMBL/GenBank/DDBJ whole genome shotgun (WGS) entry which is preliminary data.</text>
</comment>
<keyword evidence="1" id="KW-0255">Endonuclease</keyword>
<name>A0A3M7QCF5_BRAPC</name>
<protein>
    <submittedName>
        <fullName evidence="1">Endonuclease-reverse transcriptase</fullName>
    </submittedName>
</protein>
<keyword evidence="1" id="KW-0378">Hydrolase</keyword>
<evidence type="ECO:0000313" key="2">
    <source>
        <dbReference type="Proteomes" id="UP000276133"/>
    </source>
</evidence>
<proteinExistence type="predicted"/>
<organism evidence="1 2">
    <name type="scientific">Brachionus plicatilis</name>
    <name type="common">Marine rotifer</name>
    <name type="synonym">Brachionus muelleri</name>
    <dbReference type="NCBI Taxonomy" id="10195"/>
    <lineage>
        <taxon>Eukaryota</taxon>
        <taxon>Metazoa</taxon>
        <taxon>Spiralia</taxon>
        <taxon>Gnathifera</taxon>
        <taxon>Rotifera</taxon>
        <taxon>Eurotatoria</taxon>
        <taxon>Monogononta</taxon>
        <taxon>Pseudotrocha</taxon>
        <taxon>Ploima</taxon>
        <taxon>Brachionidae</taxon>
        <taxon>Brachionus</taxon>
    </lineage>
</organism>
<gene>
    <name evidence="1" type="ORF">BpHYR1_038040</name>
</gene>
<keyword evidence="1" id="KW-0808">Transferase</keyword>
<reference evidence="1 2" key="1">
    <citation type="journal article" date="2018" name="Sci. Rep.">
        <title>Genomic signatures of local adaptation to the degree of environmental predictability in rotifers.</title>
        <authorList>
            <person name="Franch-Gras L."/>
            <person name="Hahn C."/>
            <person name="Garcia-Roger E.M."/>
            <person name="Carmona M.J."/>
            <person name="Serra M."/>
            <person name="Gomez A."/>
        </authorList>
    </citation>
    <scope>NUCLEOTIDE SEQUENCE [LARGE SCALE GENOMIC DNA]</scope>
    <source>
        <strain evidence="1">HYR1</strain>
    </source>
</reference>
<sequence length="205" mass="23641">MFRSIDENVAIYINNIEPYLTSIFHTLLSCCRHKLMLVSPTLSSVYIEELGTLLNDSNLGIEIGILISNIFYSDDIILIANDLNELNILFKITELYGLKYEFKFNPNKTLYMAFGLTKRSIVRFTQVNRRVKPFTYSYQSLKQFGITSEWSFVTTKHMYSPCCTMVLTALSLTRLKALKTIKSSLIKGDENENIIKPQKYNQNMA</sequence>
<dbReference type="GO" id="GO:0003964">
    <property type="term" value="F:RNA-directed DNA polymerase activity"/>
    <property type="evidence" value="ECO:0007669"/>
    <property type="project" value="UniProtKB-KW"/>
</dbReference>
<keyword evidence="1" id="KW-0695">RNA-directed DNA polymerase</keyword>
<dbReference type="Proteomes" id="UP000276133">
    <property type="component" value="Unassembled WGS sequence"/>
</dbReference>
<evidence type="ECO:0000313" key="1">
    <source>
        <dbReference type="EMBL" id="RNA09137.1"/>
    </source>
</evidence>
<dbReference type="GO" id="GO:0004519">
    <property type="term" value="F:endonuclease activity"/>
    <property type="evidence" value="ECO:0007669"/>
    <property type="project" value="UniProtKB-KW"/>
</dbReference>
<dbReference type="AlphaFoldDB" id="A0A3M7QCF5"/>
<keyword evidence="1" id="KW-0548">Nucleotidyltransferase</keyword>
<keyword evidence="1" id="KW-0540">Nuclease</keyword>
<dbReference type="OrthoDB" id="6629474at2759"/>
<dbReference type="PROSITE" id="PS51257">
    <property type="entry name" value="PROKAR_LIPOPROTEIN"/>
    <property type="match status" value="1"/>
</dbReference>